<name>A0AAD4BDZ7_BOLED</name>
<feature type="compositionally biased region" description="Polar residues" evidence="1">
    <location>
        <begin position="13"/>
        <end position="30"/>
    </location>
</feature>
<evidence type="ECO:0000313" key="3">
    <source>
        <dbReference type="EMBL" id="KAF8421542.1"/>
    </source>
</evidence>
<proteinExistence type="predicted"/>
<reference evidence="3" key="2">
    <citation type="journal article" date="2020" name="Nat. Commun.">
        <title>Large-scale genome sequencing of mycorrhizal fungi provides insights into the early evolution of symbiotic traits.</title>
        <authorList>
            <person name="Miyauchi S."/>
            <person name="Kiss E."/>
            <person name="Kuo A."/>
            <person name="Drula E."/>
            <person name="Kohler A."/>
            <person name="Sanchez-Garcia M."/>
            <person name="Morin E."/>
            <person name="Andreopoulos B."/>
            <person name="Barry K.W."/>
            <person name="Bonito G."/>
            <person name="Buee M."/>
            <person name="Carver A."/>
            <person name="Chen C."/>
            <person name="Cichocki N."/>
            <person name="Clum A."/>
            <person name="Culley D."/>
            <person name="Crous P.W."/>
            <person name="Fauchery L."/>
            <person name="Girlanda M."/>
            <person name="Hayes R.D."/>
            <person name="Keri Z."/>
            <person name="LaButti K."/>
            <person name="Lipzen A."/>
            <person name="Lombard V."/>
            <person name="Magnuson J."/>
            <person name="Maillard F."/>
            <person name="Murat C."/>
            <person name="Nolan M."/>
            <person name="Ohm R.A."/>
            <person name="Pangilinan J."/>
            <person name="Pereira M.F."/>
            <person name="Perotto S."/>
            <person name="Peter M."/>
            <person name="Pfister S."/>
            <person name="Riley R."/>
            <person name="Sitrit Y."/>
            <person name="Stielow J.B."/>
            <person name="Szollosi G."/>
            <person name="Zifcakova L."/>
            <person name="Stursova M."/>
            <person name="Spatafora J.W."/>
            <person name="Tedersoo L."/>
            <person name="Vaario L.M."/>
            <person name="Yamada A."/>
            <person name="Yan M."/>
            <person name="Wang P."/>
            <person name="Xu J."/>
            <person name="Bruns T."/>
            <person name="Baldrian P."/>
            <person name="Vilgalys R."/>
            <person name="Dunand C."/>
            <person name="Henrissat B."/>
            <person name="Grigoriev I.V."/>
            <person name="Hibbett D."/>
            <person name="Nagy L.G."/>
            <person name="Martin F.M."/>
        </authorList>
    </citation>
    <scope>NUCLEOTIDE SEQUENCE</scope>
    <source>
        <strain evidence="3">BED1</strain>
    </source>
</reference>
<evidence type="ECO:0000259" key="2">
    <source>
        <dbReference type="PROSITE" id="PS50181"/>
    </source>
</evidence>
<sequence>MVQTRSVAKKIDSTQVNTNESEIQEGTSANDAPPPAKKTRREDTEALNKRRRVKPGELCQLNLDVLFLIASYIHSVDLLNLARTCKSLRQLLMDKSSTFVWMEARRQVRGLPPCPADLTEPEYANLVFCARCHECGKYTTTILWNVRRRFCPGCRIRRLRLHSSCNEVIRKNKVLAEEYITVKKECQMRVDKDQAASFMAEYRQSSDKEQFISDKQKQRSVIIRHARKCEVWQEKRELEHKQDKKARQGDRHRRIFQCLEQLGYSPEIGYFSRRYIQSSRLSDFRTSKPLTDKEWIKIRPEWVKIMNDFRSRRLESQVYRPRRNALISAYNNFYRFPSPDAPTFDLLPHVDDLARFPPVRDVIQAPEEIQVNDESFASAFAQLPVLVAEWKRKLDAELANLVKIPSRLPSANCSSRRALAPRRTTQSSSTDLDRLKLACALFQTDHAGVFTHLEVFSVSMLNRTYVKACEDDSEHPVLDRFGVQFLEEAPYIVHACGLDPNVATVDDMDHRDARLKCLSCEGGTLIMNWRRAMWHASVYHRTSRTLAPLPKSPRWQLVSNEHIDAIQTVEQSIEKDPFPNSVRCLLCRPHVGDVIRSMQIIFLHLNDVHKVKAMSNVDMIQGVHYAPIGICDPQSVAVEMVEEGDRVSFKVPKVTDPNREGILAKPLCPSL</sequence>
<feature type="region of interest" description="Disordered" evidence="1">
    <location>
        <begin position="1"/>
        <end position="49"/>
    </location>
</feature>
<dbReference type="Proteomes" id="UP001194468">
    <property type="component" value="Unassembled WGS sequence"/>
</dbReference>
<evidence type="ECO:0000313" key="4">
    <source>
        <dbReference type="Proteomes" id="UP001194468"/>
    </source>
</evidence>
<accession>A0AAD4BDZ7</accession>
<reference evidence="3" key="1">
    <citation type="submission" date="2019-10" db="EMBL/GenBank/DDBJ databases">
        <authorList>
            <consortium name="DOE Joint Genome Institute"/>
            <person name="Kuo A."/>
            <person name="Miyauchi S."/>
            <person name="Kiss E."/>
            <person name="Drula E."/>
            <person name="Kohler A."/>
            <person name="Sanchez-Garcia M."/>
            <person name="Andreopoulos B."/>
            <person name="Barry K.W."/>
            <person name="Bonito G."/>
            <person name="Buee M."/>
            <person name="Carver A."/>
            <person name="Chen C."/>
            <person name="Cichocki N."/>
            <person name="Clum A."/>
            <person name="Culley D."/>
            <person name="Crous P.W."/>
            <person name="Fauchery L."/>
            <person name="Girlanda M."/>
            <person name="Hayes R."/>
            <person name="Keri Z."/>
            <person name="LaButti K."/>
            <person name="Lipzen A."/>
            <person name="Lombard V."/>
            <person name="Magnuson J."/>
            <person name="Maillard F."/>
            <person name="Morin E."/>
            <person name="Murat C."/>
            <person name="Nolan M."/>
            <person name="Ohm R."/>
            <person name="Pangilinan J."/>
            <person name="Pereira M."/>
            <person name="Perotto S."/>
            <person name="Peter M."/>
            <person name="Riley R."/>
            <person name="Sitrit Y."/>
            <person name="Stielow B."/>
            <person name="Szollosi G."/>
            <person name="Zifcakova L."/>
            <person name="Stursova M."/>
            <person name="Spatafora J.W."/>
            <person name="Tedersoo L."/>
            <person name="Vaario L.-M."/>
            <person name="Yamada A."/>
            <person name="Yan M."/>
            <person name="Wang P."/>
            <person name="Xu J."/>
            <person name="Bruns T."/>
            <person name="Baldrian P."/>
            <person name="Vilgalys R."/>
            <person name="Henrissat B."/>
            <person name="Grigoriev I.V."/>
            <person name="Hibbett D."/>
            <person name="Nagy L.G."/>
            <person name="Martin F.M."/>
        </authorList>
    </citation>
    <scope>NUCLEOTIDE SEQUENCE</scope>
    <source>
        <strain evidence="3">BED1</strain>
    </source>
</reference>
<protein>
    <recommendedName>
        <fullName evidence="2">F-box domain-containing protein</fullName>
    </recommendedName>
</protein>
<evidence type="ECO:0000256" key="1">
    <source>
        <dbReference type="SAM" id="MobiDB-lite"/>
    </source>
</evidence>
<dbReference type="PROSITE" id="PS50181">
    <property type="entry name" value="FBOX"/>
    <property type="match status" value="1"/>
</dbReference>
<dbReference type="EMBL" id="WHUW01000139">
    <property type="protein sequence ID" value="KAF8421542.1"/>
    <property type="molecule type" value="Genomic_DNA"/>
</dbReference>
<comment type="caution">
    <text evidence="3">The sequence shown here is derived from an EMBL/GenBank/DDBJ whole genome shotgun (WGS) entry which is preliminary data.</text>
</comment>
<keyword evidence="4" id="KW-1185">Reference proteome</keyword>
<dbReference type="InterPro" id="IPR001810">
    <property type="entry name" value="F-box_dom"/>
</dbReference>
<dbReference type="SUPFAM" id="SSF81383">
    <property type="entry name" value="F-box domain"/>
    <property type="match status" value="1"/>
</dbReference>
<dbReference type="InterPro" id="IPR036047">
    <property type="entry name" value="F-box-like_dom_sf"/>
</dbReference>
<dbReference type="Pfam" id="PF00646">
    <property type="entry name" value="F-box"/>
    <property type="match status" value="1"/>
</dbReference>
<organism evidence="3 4">
    <name type="scientific">Boletus edulis BED1</name>
    <dbReference type="NCBI Taxonomy" id="1328754"/>
    <lineage>
        <taxon>Eukaryota</taxon>
        <taxon>Fungi</taxon>
        <taxon>Dikarya</taxon>
        <taxon>Basidiomycota</taxon>
        <taxon>Agaricomycotina</taxon>
        <taxon>Agaricomycetes</taxon>
        <taxon>Agaricomycetidae</taxon>
        <taxon>Boletales</taxon>
        <taxon>Boletineae</taxon>
        <taxon>Boletaceae</taxon>
        <taxon>Boletoideae</taxon>
        <taxon>Boletus</taxon>
    </lineage>
</organism>
<dbReference type="AlphaFoldDB" id="A0AAD4BDZ7"/>
<gene>
    <name evidence="3" type="ORF">L210DRAFT_3766080</name>
</gene>
<feature type="domain" description="F-box" evidence="2">
    <location>
        <begin position="55"/>
        <end position="104"/>
    </location>
</feature>